<dbReference type="InterPro" id="IPR013341">
    <property type="entry name" value="Mandelate_racemase_N_dom"/>
</dbReference>
<organism evidence="5 6">
    <name type="scientific">Actinocorallia longicatena</name>
    <dbReference type="NCBI Taxonomy" id="111803"/>
    <lineage>
        <taxon>Bacteria</taxon>
        <taxon>Bacillati</taxon>
        <taxon>Actinomycetota</taxon>
        <taxon>Actinomycetes</taxon>
        <taxon>Streptosporangiales</taxon>
        <taxon>Thermomonosporaceae</taxon>
        <taxon>Actinocorallia</taxon>
    </lineage>
</organism>
<reference evidence="6" key="1">
    <citation type="journal article" date="2019" name="Int. J. Syst. Evol. Microbiol.">
        <title>The Global Catalogue of Microorganisms (GCM) 10K type strain sequencing project: providing services to taxonomists for standard genome sequencing and annotation.</title>
        <authorList>
            <consortium name="The Broad Institute Genomics Platform"/>
            <consortium name="The Broad Institute Genome Sequencing Center for Infectious Disease"/>
            <person name="Wu L."/>
            <person name="Ma J."/>
        </authorList>
    </citation>
    <scope>NUCLEOTIDE SEQUENCE [LARGE SCALE GENOMIC DNA]</scope>
    <source>
        <strain evidence="6">JCM 9377</strain>
    </source>
</reference>
<dbReference type="InterPro" id="IPR013342">
    <property type="entry name" value="Mandelate_racemase_C"/>
</dbReference>
<evidence type="ECO:0000256" key="2">
    <source>
        <dbReference type="ARBA" id="ARBA00022723"/>
    </source>
</evidence>
<dbReference type="PROSITE" id="PS00909">
    <property type="entry name" value="MR_MLE_2"/>
    <property type="match status" value="1"/>
</dbReference>
<keyword evidence="3" id="KW-0460">Magnesium</keyword>
<dbReference type="EMBL" id="BAAAUV010000009">
    <property type="protein sequence ID" value="GAA3217676.1"/>
    <property type="molecule type" value="Genomic_DNA"/>
</dbReference>
<dbReference type="PANTHER" id="PTHR13794">
    <property type="entry name" value="ENOLASE SUPERFAMILY, MANDELATE RACEMASE"/>
    <property type="match status" value="1"/>
</dbReference>
<dbReference type="InterPro" id="IPR029065">
    <property type="entry name" value="Enolase_C-like"/>
</dbReference>
<protein>
    <submittedName>
        <fullName evidence="5">Mandelate racemase/muconate lactonizing enzyme family protein</fullName>
    </submittedName>
</protein>
<dbReference type="InterPro" id="IPR029017">
    <property type="entry name" value="Enolase-like_N"/>
</dbReference>
<dbReference type="RefSeq" id="WP_344830510.1">
    <property type="nucleotide sequence ID" value="NZ_BAAAUV010000009.1"/>
</dbReference>
<dbReference type="PANTHER" id="PTHR13794:SF58">
    <property type="entry name" value="MITOCHONDRIAL ENOLASE SUPERFAMILY MEMBER 1"/>
    <property type="match status" value="1"/>
</dbReference>
<evidence type="ECO:0000259" key="4">
    <source>
        <dbReference type="SMART" id="SM00922"/>
    </source>
</evidence>
<sequence length="341" mass="36643">MTVKELRSTLHRVPLPRPWGPDVPAVHLIVTELTLDDGRTGTGFSWTPSIGAHAVHALLEHDLRDAVPGLPAHPEAVWDRLWEHLHEAGGGGLTTMALAAVDLALWDLRPDALTPRRPGVPLYGSGVNFHYSLAELVAQAERWRAAGVPGVKIKVGRPDVGADVERIAAVREVIGPDLPLMLDANQRWDLPRARRALTAFARFDPYWIEEPLRAGDLAAHVRLRASTAIPFALGENLRTVHEFRDFLVAGAVDVVQPNVVRIGGITPLRRVADLAAAFSVPTAPHLLPDLSAPLARTLPLPAMAEDVEDASFAALGLLAEGATGGLGLRFDPAALAETRIA</sequence>
<dbReference type="InterPro" id="IPR018110">
    <property type="entry name" value="Mandel_Rmase/mucon_lact_enz_CS"/>
</dbReference>
<evidence type="ECO:0000313" key="5">
    <source>
        <dbReference type="EMBL" id="GAA3217676.1"/>
    </source>
</evidence>
<dbReference type="CDD" id="cd03316">
    <property type="entry name" value="MR_like"/>
    <property type="match status" value="1"/>
</dbReference>
<dbReference type="Proteomes" id="UP001501237">
    <property type="component" value="Unassembled WGS sequence"/>
</dbReference>
<dbReference type="Gene3D" id="3.20.20.120">
    <property type="entry name" value="Enolase-like C-terminal domain"/>
    <property type="match status" value="1"/>
</dbReference>
<comment type="cofactor">
    <cofactor evidence="1">
        <name>Mg(2+)</name>
        <dbReference type="ChEBI" id="CHEBI:18420"/>
    </cofactor>
</comment>
<keyword evidence="6" id="KW-1185">Reference proteome</keyword>
<evidence type="ECO:0000256" key="3">
    <source>
        <dbReference type="ARBA" id="ARBA00022842"/>
    </source>
</evidence>
<dbReference type="SMART" id="SM00922">
    <property type="entry name" value="MR_MLE"/>
    <property type="match status" value="1"/>
</dbReference>
<dbReference type="InterPro" id="IPR036849">
    <property type="entry name" value="Enolase-like_C_sf"/>
</dbReference>
<dbReference type="Pfam" id="PF13378">
    <property type="entry name" value="MR_MLE_C"/>
    <property type="match status" value="1"/>
</dbReference>
<dbReference type="SUPFAM" id="SSF54826">
    <property type="entry name" value="Enolase N-terminal domain-like"/>
    <property type="match status" value="1"/>
</dbReference>
<dbReference type="Pfam" id="PF02746">
    <property type="entry name" value="MR_MLE_N"/>
    <property type="match status" value="1"/>
</dbReference>
<evidence type="ECO:0000256" key="1">
    <source>
        <dbReference type="ARBA" id="ARBA00001946"/>
    </source>
</evidence>
<accession>A0ABP6QBF5</accession>
<dbReference type="SUPFAM" id="SSF51604">
    <property type="entry name" value="Enolase C-terminal domain-like"/>
    <property type="match status" value="1"/>
</dbReference>
<evidence type="ECO:0000313" key="6">
    <source>
        <dbReference type="Proteomes" id="UP001501237"/>
    </source>
</evidence>
<proteinExistence type="predicted"/>
<dbReference type="InterPro" id="IPR046945">
    <property type="entry name" value="RHMD-like"/>
</dbReference>
<name>A0ABP6QBF5_9ACTN</name>
<comment type="caution">
    <text evidence="5">The sequence shown here is derived from an EMBL/GenBank/DDBJ whole genome shotgun (WGS) entry which is preliminary data.</text>
</comment>
<dbReference type="SFLD" id="SFLDS00001">
    <property type="entry name" value="Enolase"/>
    <property type="match status" value="1"/>
</dbReference>
<feature type="domain" description="Mandelate racemase/muconate lactonizing enzyme C-terminal" evidence="4">
    <location>
        <begin position="133"/>
        <end position="230"/>
    </location>
</feature>
<gene>
    <name evidence="5" type="ORF">GCM10010468_40610</name>
</gene>
<dbReference type="Gene3D" id="3.30.390.10">
    <property type="entry name" value="Enolase-like, N-terminal domain"/>
    <property type="match status" value="1"/>
</dbReference>
<keyword evidence="2" id="KW-0479">Metal-binding</keyword>